<organism evidence="2 3">
    <name type="scientific">Sphingomonas oleivorans</name>
    <dbReference type="NCBI Taxonomy" id="1735121"/>
    <lineage>
        <taxon>Bacteria</taxon>
        <taxon>Pseudomonadati</taxon>
        <taxon>Pseudomonadota</taxon>
        <taxon>Alphaproteobacteria</taxon>
        <taxon>Sphingomonadales</taxon>
        <taxon>Sphingomonadaceae</taxon>
        <taxon>Sphingomonas</taxon>
    </lineage>
</organism>
<keyword evidence="2" id="KW-0808">Transferase</keyword>
<evidence type="ECO:0000259" key="1">
    <source>
        <dbReference type="Pfam" id="PF06094"/>
    </source>
</evidence>
<dbReference type="SUPFAM" id="SSF110857">
    <property type="entry name" value="Gamma-glutamyl cyclotransferase-like"/>
    <property type="match status" value="1"/>
</dbReference>
<evidence type="ECO:0000313" key="3">
    <source>
        <dbReference type="Proteomes" id="UP000244162"/>
    </source>
</evidence>
<evidence type="ECO:0000313" key="2">
    <source>
        <dbReference type="EMBL" id="PTQ12395.1"/>
    </source>
</evidence>
<protein>
    <submittedName>
        <fullName evidence="2">Gamma-glutamylcyclotransferase</fullName>
    </submittedName>
</protein>
<keyword evidence="3" id="KW-1185">Reference proteome</keyword>
<gene>
    <name evidence="2" type="ORF">CLG96_05790</name>
</gene>
<dbReference type="CDD" id="cd06661">
    <property type="entry name" value="GGCT_like"/>
    <property type="match status" value="1"/>
</dbReference>
<name>A0A2T5G0B6_9SPHN</name>
<proteinExistence type="predicted"/>
<dbReference type="AlphaFoldDB" id="A0A2T5G0B6"/>
<dbReference type="InterPro" id="IPR009288">
    <property type="entry name" value="AIG2-like_dom"/>
</dbReference>
<dbReference type="OrthoDB" id="5070127at2"/>
<dbReference type="Pfam" id="PF06094">
    <property type="entry name" value="GGACT"/>
    <property type="match status" value="1"/>
</dbReference>
<dbReference type="GO" id="GO:0016740">
    <property type="term" value="F:transferase activity"/>
    <property type="evidence" value="ECO:0007669"/>
    <property type="project" value="UniProtKB-KW"/>
</dbReference>
<feature type="domain" description="Gamma-glutamylcyclotransferase AIG2-like" evidence="1">
    <location>
        <begin position="12"/>
        <end position="112"/>
    </location>
</feature>
<dbReference type="Proteomes" id="UP000244162">
    <property type="component" value="Unassembled WGS sequence"/>
</dbReference>
<dbReference type="EMBL" id="NWBU01000005">
    <property type="protein sequence ID" value="PTQ12395.1"/>
    <property type="molecule type" value="Genomic_DNA"/>
</dbReference>
<dbReference type="InterPro" id="IPR013024">
    <property type="entry name" value="GGCT-like"/>
</dbReference>
<dbReference type="InterPro" id="IPR036568">
    <property type="entry name" value="GGCT-like_sf"/>
</dbReference>
<sequence length="114" mass="12203">MPNSNDAGIRLAVYGTLAPGRPNHHQLAGLEGQWRKGMVRGRLVEGGWGSALGYPGLILDAHGDAIEVQLFESPDLPAHWQRLDEFEGSGYRRVTVAVALAGETLPASIYVLAA</sequence>
<reference evidence="2 3" key="1">
    <citation type="submission" date="2017-09" db="EMBL/GenBank/DDBJ databases">
        <title>Sphingomonas panjinensis sp.nov., isolated from oil-contaminated soil.</title>
        <authorList>
            <person name="Wang L."/>
            <person name="Chen L."/>
        </authorList>
    </citation>
    <scope>NUCLEOTIDE SEQUENCE [LARGE SCALE GENOMIC DNA]</scope>
    <source>
        <strain evidence="2 3">FW-11</strain>
    </source>
</reference>
<accession>A0A2T5G0B6</accession>
<dbReference type="Gene3D" id="3.10.490.10">
    <property type="entry name" value="Gamma-glutamyl cyclotransferase-like"/>
    <property type="match status" value="1"/>
</dbReference>
<comment type="caution">
    <text evidence="2">The sequence shown here is derived from an EMBL/GenBank/DDBJ whole genome shotgun (WGS) entry which is preliminary data.</text>
</comment>